<dbReference type="AlphaFoldDB" id="A0A484NZ77"/>
<organism evidence="2">
    <name type="scientific">plant metagenome</name>
    <dbReference type="NCBI Taxonomy" id="1297885"/>
    <lineage>
        <taxon>unclassified sequences</taxon>
        <taxon>metagenomes</taxon>
        <taxon>organismal metagenomes</taxon>
    </lineage>
</organism>
<dbReference type="EMBL" id="CAADIB010000002">
    <property type="protein sequence ID" value="VFR18635.1"/>
    <property type="molecule type" value="Genomic_DNA"/>
</dbReference>
<feature type="transmembrane region" description="Helical" evidence="1">
    <location>
        <begin position="39"/>
        <end position="58"/>
    </location>
</feature>
<evidence type="ECO:0000256" key="1">
    <source>
        <dbReference type="SAM" id="Phobius"/>
    </source>
</evidence>
<evidence type="ECO:0000313" key="3">
    <source>
        <dbReference type="EMBL" id="VFR33382.1"/>
    </source>
</evidence>
<feature type="transmembrane region" description="Helical" evidence="1">
    <location>
        <begin position="79"/>
        <end position="101"/>
    </location>
</feature>
<keyword evidence="1" id="KW-0812">Transmembrane</keyword>
<accession>A0A484NZ77</accession>
<feature type="transmembrane region" description="Helical" evidence="1">
    <location>
        <begin position="131"/>
        <end position="153"/>
    </location>
</feature>
<evidence type="ECO:0000313" key="2">
    <source>
        <dbReference type="EMBL" id="VFR18635.1"/>
    </source>
</evidence>
<feature type="transmembrane region" description="Helical" evidence="1">
    <location>
        <begin position="12"/>
        <end position="33"/>
    </location>
</feature>
<protein>
    <submittedName>
        <fullName evidence="2">Uncharacterized protein</fullName>
    </submittedName>
</protein>
<name>A0A484NZ77_9ZZZZ</name>
<gene>
    <name evidence="3" type="ORF">ANDO1_2744</name>
    <name evidence="2" type="ORF">ANDO2_2650</name>
</gene>
<keyword evidence="1" id="KW-1133">Transmembrane helix</keyword>
<sequence length="452" mass="50325">MRADRVVWARGLAMYALPLGIFAFLVPQAMATAWLFDDWLALELLLLALLAIVSYLVALAASMSWGKPRQLALVGLRRVLFHGLWIVYFASYLGLCANLGYVPLLQYMQHGGDAGVMRADFYKVEGLPWALFAYVQSIFNKGFVPFAIVAVFATVRSVRAFLWLAIVSVVLISAFEKALIAWAYIPLLFYFVIVRRYRAFMLALLMFGSFFAFVSLASLASDLKLSSSSAPVAELHRQANERASYQGAEVRRRLVGTPSVSLASLADEPTYQFMLYDLRNPSPATYLLNRLVWIPFVTAYDTLLYWRLNDGAMAHFSTNRHLSRLFDLNFANLEKRVFMFQFKSGEETTGNANAFYVAEAYVAFGFAGVILFSVLIGMIFGLIIKTGVLPFVAAVPIAALGLISVSLISTLFSGGLLLMLLLTFLFTRRRPAVHRADAPRYTSVAMPHRPGA</sequence>
<keyword evidence="1" id="KW-0472">Membrane</keyword>
<feature type="transmembrane region" description="Helical" evidence="1">
    <location>
        <begin position="361"/>
        <end position="384"/>
    </location>
</feature>
<feature type="transmembrane region" description="Helical" evidence="1">
    <location>
        <begin position="199"/>
        <end position="220"/>
    </location>
</feature>
<dbReference type="EMBL" id="CAADHZ010000025">
    <property type="protein sequence ID" value="VFR33382.1"/>
    <property type="molecule type" value="Genomic_DNA"/>
</dbReference>
<reference evidence="2" key="1">
    <citation type="submission" date="2019-03" db="EMBL/GenBank/DDBJ databases">
        <authorList>
            <person name="Danneels B."/>
        </authorList>
    </citation>
    <scope>NUCLEOTIDE SEQUENCE</scope>
</reference>
<feature type="transmembrane region" description="Helical" evidence="1">
    <location>
        <begin position="160"/>
        <end position="193"/>
    </location>
</feature>
<proteinExistence type="predicted"/>
<feature type="transmembrane region" description="Helical" evidence="1">
    <location>
        <begin position="396"/>
        <end position="426"/>
    </location>
</feature>